<organism evidence="3">
    <name type="scientific">Tanacetum cinerariifolium</name>
    <name type="common">Dalmatian daisy</name>
    <name type="synonym">Chrysanthemum cinerariifolium</name>
    <dbReference type="NCBI Taxonomy" id="118510"/>
    <lineage>
        <taxon>Eukaryota</taxon>
        <taxon>Viridiplantae</taxon>
        <taxon>Streptophyta</taxon>
        <taxon>Embryophyta</taxon>
        <taxon>Tracheophyta</taxon>
        <taxon>Spermatophyta</taxon>
        <taxon>Magnoliopsida</taxon>
        <taxon>eudicotyledons</taxon>
        <taxon>Gunneridae</taxon>
        <taxon>Pentapetalae</taxon>
        <taxon>asterids</taxon>
        <taxon>campanulids</taxon>
        <taxon>Asterales</taxon>
        <taxon>Asteraceae</taxon>
        <taxon>Asteroideae</taxon>
        <taxon>Anthemideae</taxon>
        <taxon>Anthemidinae</taxon>
        <taxon>Tanacetum</taxon>
    </lineage>
</organism>
<dbReference type="InterPro" id="IPR012337">
    <property type="entry name" value="RNaseH-like_sf"/>
</dbReference>
<dbReference type="Gene3D" id="1.10.340.70">
    <property type="match status" value="1"/>
</dbReference>
<comment type="caution">
    <text evidence="3">The sequence shown here is derived from an EMBL/GenBank/DDBJ whole genome shotgun (WGS) entry which is preliminary data.</text>
</comment>
<evidence type="ECO:0000256" key="1">
    <source>
        <dbReference type="SAM" id="MobiDB-lite"/>
    </source>
</evidence>
<keyword evidence="3" id="KW-0548">Nucleotidyltransferase</keyword>
<evidence type="ECO:0000259" key="2">
    <source>
        <dbReference type="PROSITE" id="PS50994"/>
    </source>
</evidence>
<evidence type="ECO:0000313" key="3">
    <source>
        <dbReference type="EMBL" id="GEU30448.1"/>
    </source>
</evidence>
<feature type="region of interest" description="Disordered" evidence="1">
    <location>
        <begin position="158"/>
        <end position="181"/>
    </location>
</feature>
<name>A0A6L2J0E5_TANCI</name>
<dbReference type="GO" id="GO:0003676">
    <property type="term" value="F:nucleic acid binding"/>
    <property type="evidence" value="ECO:0007669"/>
    <property type="project" value="InterPro"/>
</dbReference>
<keyword evidence="3" id="KW-0808">Transferase</keyword>
<keyword evidence="3" id="KW-0695">RNA-directed DNA polymerase</keyword>
<reference evidence="3" key="1">
    <citation type="journal article" date="2019" name="Sci. Rep.">
        <title>Draft genome of Tanacetum cinerariifolium, the natural source of mosquito coil.</title>
        <authorList>
            <person name="Yamashiro T."/>
            <person name="Shiraishi A."/>
            <person name="Satake H."/>
            <person name="Nakayama K."/>
        </authorList>
    </citation>
    <scope>NUCLEOTIDE SEQUENCE</scope>
</reference>
<feature type="region of interest" description="Disordered" evidence="1">
    <location>
        <begin position="1"/>
        <end position="39"/>
    </location>
</feature>
<dbReference type="PANTHER" id="PTHR48475">
    <property type="entry name" value="RIBONUCLEASE H"/>
    <property type="match status" value="1"/>
</dbReference>
<gene>
    <name evidence="3" type="ORF">Tci_002426</name>
</gene>
<protein>
    <submittedName>
        <fullName evidence="3">Reverse transcriptase domain-containing protein</fullName>
    </submittedName>
</protein>
<dbReference type="GO" id="GO:0015074">
    <property type="term" value="P:DNA integration"/>
    <property type="evidence" value="ECO:0007669"/>
    <property type="project" value="InterPro"/>
</dbReference>
<feature type="compositionally biased region" description="Basic and acidic residues" evidence="1">
    <location>
        <begin position="23"/>
        <end position="39"/>
    </location>
</feature>
<dbReference type="PANTHER" id="PTHR48475:SF2">
    <property type="entry name" value="RIBONUCLEASE H"/>
    <property type="match status" value="1"/>
</dbReference>
<dbReference type="PROSITE" id="PS50994">
    <property type="entry name" value="INTEGRASE"/>
    <property type="match status" value="1"/>
</dbReference>
<dbReference type="GO" id="GO:0003964">
    <property type="term" value="F:RNA-directed DNA polymerase activity"/>
    <property type="evidence" value="ECO:0007669"/>
    <property type="project" value="UniProtKB-KW"/>
</dbReference>
<dbReference type="Gene3D" id="3.30.420.10">
    <property type="entry name" value="Ribonuclease H-like superfamily/Ribonuclease H"/>
    <property type="match status" value="1"/>
</dbReference>
<accession>A0A6L2J0E5</accession>
<feature type="compositionally biased region" description="Basic and acidic residues" evidence="1">
    <location>
        <begin position="158"/>
        <end position="172"/>
    </location>
</feature>
<dbReference type="Pfam" id="PF00665">
    <property type="entry name" value="rve"/>
    <property type="match status" value="1"/>
</dbReference>
<dbReference type="SUPFAM" id="SSF53098">
    <property type="entry name" value="Ribonuclease H-like"/>
    <property type="match status" value="1"/>
</dbReference>
<dbReference type="InterPro" id="IPR001584">
    <property type="entry name" value="Integrase_cat-core"/>
</dbReference>
<dbReference type="EMBL" id="BKCJ010000158">
    <property type="protein sequence ID" value="GEU30448.1"/>
    <property type="molecule type" value="Genomic_DNA"/>
</dbReference>
<dbReference type="AlphaFoldDB" id="A0A6L2J0E5"/>
<dbReference type="InterPro" id="IPR036397">
    <property type="entry name" value="RNaseH_sf"/>
</dbReference>
<proteinExistence type="predicted"/>
<sequence>MSVIRQARGQRLVISPISDEGEQGGKGKDKGKSLEEEVDEDLKKPYKEVLKSPFTRRIIEFSALSHQMPTNLKIYDGSTDPDDHITRFANETLPDFKERWTEEMGYIQGVPKVMQISAFMSNSKCPEIARRFADQVPRTVTELMKRVDDFVKSEEAYKSTEFPKGEHPERGHGTPYKGARPPRIMQGRVCPKWMGITPITEGIIISRMSRQDNFGGGIITEDLKVKDKRCVGPLQANYIIREVYEGACGMHPGARSVVAKIMRQGYYWSSMHRDTKEWGLDILGPLPEGPGKLKFIIVAINCFTKWMEAKPLAKTTGKEVKKLVWENIVCRFGLPRVIITDNGTQLVNDPFKNWCEKWKIKQLNTVVAHPQANGLVERANMSLMHGLKARLCWERVGLVDELPNILWAHRTMLKTSNEGTPFNLTYGSEAVIPDEIGMPTYRIIQFNEAQNKEEMRLNLDLIQERRETAVIREAKYKKKVEQYYNKRVCPVSFKVGDFVYRRNEASRVENQGKLGPNWEGSYRVTEAYDNGSYKLCNMNDREVPRTWHAINLRNCFM</sequence>
<feature type="domain" description="Integrase catalytic" evidence="2">
    <location>
        <begin position="270"/>
        <end position="441"/>
    </location>
</feature>